<evidence type="ECO:0000313" key="2">
    <source>
        <dbReference type="EMBL" id="WAS95688.1"/>
    </source>
</evidence>
<organism evidence="2 3">
    <name type="scientific">Nannocystis punicea</name>
    <dbReference type="NCBI Taxonomy" id="2995304"/>
    <lineage>
        <taxon>Bacteria</taxon>
        <taxon>Pseudomonadati</taxon>
        <taxon>Myxococcota</taxon>
        <taxon>Polyangia</taxon>
        <taxon>Nannocystales</taxon>
        <taxon>Nannocystaceae</taxon>
        <taxon>Nannocystis</taxon>
    </lineage>
</organism>
<protein>
    <submittedName>
        <fullName evidence="2">Uncharacterized protein</fullName>
    </submittedName>
</protein>
<dbReference type="RefSeq" id="WP_269038034.1">
    <property type="nucleotide sequence ID" value="NZ_CP114040.1"/>
</dbReference>
<evidence type="ECO:0000313" key="3">
    <source>
        <dbReference type="Proteomes" id="UP001164459"/>
    </source>
</evidence>
<evidence type="ECO:0000256" key="1">
    <source>
        <dbReference type="SAM" id="MobiDB-lite"/>
    </source>
</evidence>
<proteinExistence type="predicted"/>
<dbReference type="Proteomes" id="UP001164459">
    <property type="component" value="Chromosome"/>
</dbReference>
<sequence length="161" mass="15870">MTGTTTAPAGTTTVADPTHETTTVPGTSADPTTSPTATSDAPTTTTTGDDSSSTASTTTGSTSTSTTTDTTTTSTTTGDGSTAATTLEQECLLHSDCPNNGGECLLPACTDGKCTFKPFPAGTYCNGFQDQCDALGQCIDCVDNGGCEECCVCAGGTCIPG</sequence>
<gene>
    <name evidence="2" type="ORF">O0S08_05955</name>
</gene>
<name>A0ABY7H967_9BACT</name>
<feature type="compositionally biased region" description="Low complexity" evidence="1">
    <location>
        <begin position="25"/>
        <end position="81"/>
    </location>
</feature>
<keyword evidence="3" id="KW-1185">Reference proteome</keyword>
<feature type="compositionally biased region" description="Low complexity" evidence="1">
    <location>
        <begin position="1"/>
        <end position="16"/>
    </location>
</feature>
<feature type="region of interest" description="Disordered" evidence="1">
    <location>
        <begin position="1"/>
        <end position="81"/>
    </location>
</feature>
<accession>A0ABY7H967</accession>
<dbReference type="EMBL" id="CP114040">
    <property type="protein sequence ID" value="WAS95688.1"/>
    <property type="molecule type" value="Genomic_DNA"/>
</dbReference>
<reference evidence="2" key="1">
    <citation type="submission" date="2022-11" db="EMBL/GenBank/DDBJ databases">
        <title>Minimal conservation of predation-associated metabolite biosynthetic gene clusters underscores biosynthetic potential of Myxococcota including descriptions for ten novel species: Archangium lansinium sp. nov., Myxococcus landrumus sp. nov., Nannocystis bai.</title>
        <authorList>
            <person name="Ahearne A."/>
            <person name="Stevens C."/>
            <person name="Dowd S."/>
        </authorList>
    </citation>
    <scope>NUCLEOTIDE SEQUENCE</scope>
    <source>
        <strain evidence="2">Fl3</strain>
    </source>
</reference>